<feature type="region of interest" description="Disordered" evidence="11">
    <location>
        <begin position="167"/>
        <end position="202"/>
    </location>
</feature>
<organism evidence="14 15">
    <name type="scientific">Branchiostoma lanceolatum</name>
    <name type="common">Common lancelet</name>
    <name type="synonym">Amphioxus lanceolatum</name>
    <dbReference type="NCBI Taxonomy" id="7740"/>
    <lineage>
        <taxon>Eukaryota</taxon>
        <taxon>Metazoa</taxon>
        <taxon>Chordata</taxon>
        <taxon>Cephalochordata</taxon>
        <taxon>Leptocardii</taxon>
        <taxon>Amphioxiformes</taxon>
        <taxon>Branchiostomatidae</taxon>
        <taxon>Branchiostoma</taxon>
    </lineage>
</organism>
<evidence type="ECO:0000256" key="11">
    <source>
        <dbReference type="SAM" id="MobiDB-lite"/>
    </source>
</evidence>
<feature type="domain" description="RanBP2-type" evidence="12">
    <location>
        <begin position="483"/>
        <end position="515"/>
    </location>
</feature>
<feature type="domain" description="RanBP2-type" evidence="12">
    <location>
        <begin position="361"/>
        <end position="392"/>
    </location>
</feature>
<evidence type="ECO:0000313" key="14">
    <source>
        <dbReference type="EMBL" id="CAH1277223.1"/>
    </source>
</evidence>
<name>A0A8S4MN13_BRALA</name>
<feature type="domain" description="RanBP2-type" evidence="12">
    <location>
        <begin position="446"/>
        <end position="475"/>
    </location>
</feature>
<proteinExistence type="inferred from homology"/>
<feature type="region of interest" description="Disordered" evidence="11">
    <location>
        <begin position="509"/>
        <end position="550"/>
    </location>
</feature>
<evidence type="ECO:0000256" key="2">
    <source>
        <dbReference type="ARBA" id="ARBA00022670"/>
    </source>
</evidence>
<keyword evidence="2" id="KW-0645">Protease</keyword>
<protein>
    <submittedName>
        <fullName evidence="14">CAPN15 protein</fullName>
    </submittedName>
</protein>
<evidence type="ECO:0000313" key="15">
    <source>
        <dbReference type="Proteomes" id="UP000838412"/>
    </source>
</evidence>
<dbReference type="FunFam" id="2.30.30.380:FF:000019">
    <property type="entry name" value="Calpain 15"/>
    <property type="match status" value="1"/>
</dbReference>
<feature type="domain" description="Calpain catalytic" evidence="13">
    <location>
        <begin position="628"/>
        <end position="962"/>
    </location>
</feature>
<evidence type="ECO:0000256" key="1">
    <source>
        <dbReference type="ARBA" id="ARBA00007623"/>
    </source>
</evidence>
<dbReference type="SMART" id="SM00230">
    <property type="entry name" value="CysPc"/>
    <property type="match status" value="1"/>
</dbReference>
<feature type="compositionally biased region" description="Low complexity" evidence="11">
    <location>
        <begin position="537"/>
        <end position="550"/>
    </location>
</feature>
<evidence type="ECO:0000256" key="9">
    <source>
        <dbReference type="PROSITE-ProRule" id="PRU00239"/>
    </source>
</evidence>
<dbReference type="PRINTS" id="PR00704">
    <property type="entry name" value="CALPAIN"/>
</dbReference>
<dbReference type="SMART" id="SM00547">
    <property type="entry name" value="ZnF_RBZ"/>
    <property type="match status" value="8"/>
</dbReference>
<feature type="region of interest" description="Disordered" evidence="11">
    <location>
        <begin position="408"/>
        <end position="441"/>
    </location>
</feature>
<dbReference type="Pfam" id="PF00641">
    <property type="entry name" value="Zn_ribbon_RanBP"/>
    <property type="match status" value="4"/>
</dbReference>
<dbReference type="PROSITE" id="PS50199">
    <property type="entry name" value="ZF_RANBP2_2"/>
    <property type="match status" value="7"/>
</dbReference>
<dbReference type="Proteomes" id="UP000838412">
    <property type="component" value="Unassembled WGS sequence"/>
</dbReference>
<dbReference type="PANTHER" id="PTHR10183:SF382">
    <property type="entry name" value="CALPAIN-15"/>
    <property type="match status" value="1"/>
</dbReference>
<dbReference type="SUPFAM" id="SSF54001">
    <property type="entry name" value="Cysteine proteinases"/>
    <property type="match status" value="1"/>
</dbReference>
<evidence type="ECO:0000256" key="6">
    <source>
        <dbReference type="ARBA" id="ARBA00022807"/>
    </source>
</evidence>
<evidence type="ECO:0000256" key="10">
    <source>
        <dbReference type="PROSITE-ProRule" id="PRU00322"/>
    </source>
</evidence>
<dbReference type="AlphaFoldDB" id="A0A8S4MN13"/>
<dbReference type="InterPro" id="IPR001300">
    <property type="entry name" value="Peptidase_C2_calpain_cat"/>
</dbReference>
<dbReference type="GO" id="GO:0005737">
    <property type="term" value="C:cytoplasm"/>
    <property type="evidence" value="ECO:0007669"/>
    <property type="project" value="TreeGrafter"/>
</dbReference>
<feature type="compositionally biased region" description="Low complexity" evidence="11">
    <location>
        <begin position="277"/>
        <end position="299"/>
    </location>
</feature>
<keyword evidence="7" id="KW-0862">Zinc</keyword>
<feature type="domain" description="RanBP2-type" evidence="12">
    <location>
        <begin position="552"/>
        <end position="581"/>
    </location>
</feature>
<dbReference type="InterPro" id="IPR001876">
    <property type="entry name" value="Znf_RanBP2"/>
</dbReference>
<evidence type="ECO:0000256" key="8">
    <source>
        <dbReference type="PIRSR" id="PIRSR622684-1"/>
    </source>
</evidence>
<dbReference type="GO" id="GO:0008270">
    <property type="term" value="F:zinc ion binding"/>
    <property type="evidence" value="ECO:0007669"/>
    <property type="project" value="UniProtKB-KW"/>
</dbReference>
<dbReference type="OrthoDB" id="424753at2759"/>
<accession>A0A8S4MN13</accession>
<evidence type="ECO:0000256" key="3">
    <source>
        <dbReference type="ARBA" id="ARBA00022723"/>
    </source>
</evidence>
<dbReference type="Pfam" id="PF00648">
    <property type="entry name" value="Peptidase_C2"/>
    <property type="match status" value="1"/>
</dbReference>
<feature type="compositionally biased region" description="Basic and acidic residues" evidence="11">
    <location>
        <begin position="262"/>
        <end position="276"/>
    </location>
</feature>
<dbReference type="GO" id="GO:0004198">
    <property type="term" value="F:calcium-dependent cysteine-type endopeptidase activity"/>
    <property type="evidence" value="ECO:0007669"/>
    <property type="project" value="InterPro"/>
</dbReference>
<keyword evidence="4 10" id="KW-0863">Zinc-finger</keyword>
<sequence>MGTVVSSSTWQCPQCTLQNDGTTQNCRSCGEARADTAGLLAALFGGGTKVCPGCELTNAAEVEKCGRCGFTWPPRETRKDSLPQDSTPAALISIPSIENGTPMEAVEVTKDTPTHKARKQWTCRRCTLLNPASAKKCAMCEAPKRDKSLEVKLPLPDELKIEKSKTTDDVVETKMTNGTHTPPESPKGSVDMTGEGQEEEKAEEEVVWSCKRCTFENIPQAKSCAVCEAPRKPNIPTTLPKNIDMEALSPKRLKQNGSNGDTKFERRNATRKKTDDSSSVTASTSDDPTTAATASARSSVENAGAPIDQSGTVPTTQPSPPASPMELSDHSSNEEAVAMETSDSEKDVEKVGDFEGKGALSVGKKEWECRKCTCKNPITTSNCGACETPQSGSPHPIIDLTENAVRYTPESPTSPLPSTSIAEPKSQKMPTKPDTLSLVQPSSSSQKNVWKCTKCTLENPISSNVCDACGGSKAAQAVPAKDKQSDTERWRCKKCTYDNSRKVRVCKMCGTSKPGQPSTPTETTPESPHKARPRKMSLPSASGAAHSPSPERVGIWKCPTCTLLNSKENQSCSACGTSLSKVVSGTPDRFMLARQESMTIDMRRRQDEKEARETLLNIKRFCKENKLNFVDDSFPPAPKSLYYKPSAPPTMTVSQWLRPHQITDLSRDSSTKWAVFRTPRPSDISQGILGNCWFLSALAVLAERPELVERVMITREICPEGAYQVRLCKDGEWMTVLVDDLLPCDHRGFLVYSQAKRRQLWVPLIEKALAKLHGCYEALISGRSIEGLSTLTGAPCESVQLHRAQTNNPDEDPVEPDLIWARLLSSKEAGFLMGASCGGGNMKVDDAEYESKGLRPRHAYSVLDVQDVNGSRTALSPRSHGDVNFARITVRAPRARRERIGSAVTEDEEPVGSVLVEGRLVGQLAPVTPEMRTDCWHMVRVRGCSGCAWLIYFDCIDICKVRPNWSEVRVSGVIPNFAGGPIKIALVTVFQATEVEICLHQESLRNNEKSSRSPVDLCVCLYRAAGMTGRGRMGVSKLVQTSKRSVQSSVGCTAMLEPGEYVVVCMGYNHWTTGVDMQGVKNQGRLTNFPPYVLAVYSSKKVMVDQVDPPDNVLADAVVQLAVARGKKHEGREGMTCYYLTHGWAGLVVVVENRHPDRYLQVQCDCKESFNVVSTRGLLRTVDSVPPLHRQVVVVLSQLEGSFGYSISHKLKHRMSMYPSLGDWAPRGATHFPHLTEDVVGLHSPRPL</sequence>
<dbReference type="EMBL" id="CAKMNS010000202">
    <property type="protein sequence ID" value="CAH1277223.1"/>
    <property type="molecule type" value="Genomic_DNA"/>
</dbReference>
<dbReference type="PROSITE" id="PS50203">
    <property type="entry name" value="CALPAIN_CAT"/>
    <property type="match status" value="1"/>
</dbReference>
<feature type="domain" description="RanBP2-type" evidence="12">
    <location>
        <begin position="116"/>
        <end position="146"/>
    </location>
</feature>
<dbReference type="PROSITE" id="PS01358">
    <property type="entry name" value="ZF_RANBP2_1"/>
    <property type="match status" value="7"/>
</dbReference>
<feature type="active site" evidence="8">
    <location>
        <position position="858"/>
    </location>
</feature>
<keyword evidence="5" id="KW-0378">Hydrolase</keyword>
<reference evidence="14" key="1">
    <citation type="submission" date="2022-01" db="EMBL/GenBank/DDBJ databases">
        <authorList>
            <person name="Braso-Vives M."/>
        </authorList>
    </citation>
    <scope>NUCLEOTIDE SEQUENCE</scope>
</reference>
<dbReference type="InterPro" id="IPR036443">
    <property type="entry name" value="Znf_RanBP2_sf"/>
</dbReference>
<dbReference type="InterPro" id="IPR000169">
    <property type="entry name" value="Pept_cys_AS"/>
</dbReference>
<keyword evidence="3" id="KW-0479">Metal-binding</keyword>
<comment type="similarity">
    <text evidence="1">Belongs to the peptidase C2 family.</text>
</comment>
<feature type="compositionally biased region" description="Low complexity" evidence="11">
    <location>
        <begin position="408"/>
        <end position="420"/>
    </location>
</feature>
<evidence type="ECO:0000256" key="5">
    <source>
        <dbReference type="ARBA" id="ARBA00022801"/>
    </source>
</evidence>
<feature type="active site" evidence="8">
    <location>
        <position position="692"/>
    </location>
</feature>
<dbReference type="CDD" id="cd00044">
    <property type="entry name" value="CysPc"/>
    <property type="match status" value="1"/>
</dbReference>
<evidence type="ECO:0000256" key="7">
    <source>
        <dbReference type="ARBA" id="ARBA00022833"/>
    </source>
</evidence>
<dbReference type="SUPFAM" id="SSF90209">
    <property type="entry name" value="Ran binding protein zinc finger-like"/>
    <property type="match status" value="3"/>
</dbReference>
<comment type="caution">
    <text evidence="9">Lacks conserved residue(s) required for the propagation of feature annotation.</text>
</comment>
<dbReference type="PROSITE" id="PS00139">
    <property type="entry name" value="THIOL_PROTEASE_CYS"/>
    <property type="match status" value="1"/>
</dbReference>
<dbReference type="Gene3D" id="4.10.1060.10">
    <property type="entry name" value="Zinc finger, RanBP2-type"/>
    <property type="match status" value="1"/>
</dbReference>
<keyword evidence="15" id="KW-1185">Reference proteome</keyword>
<feature type="domain" description="RanBP2-type" evidence="12">
    <location>
        <begin position="6"/>
        <end position="35"/>
    </location>
</feature>
<feature type="region of interest" description="Disordered" evidence="11">
    <location>
        <begin position="230"/>
        <end position="351"/>
    </location>
</feature>
<dbReference type="Gene3D" id="2.30.30.380">
    <property type="entry name" value="Zn-finger domain of Sec23/24"/>
    <property type="match status" value="5"/>
</dbReference>
<dbReference type="Gene3D" id="3.90.70.10">
    <property type="entry name" value="Cysteine proteinases"/>
    <property type="match status" value="1"/>
</dbReference>
<keyword evidence="6" id="KW-0788">Thiol protease</keyword>
<evidence type="ECO:0000259" key="12">
    <source>
        <dbReference type="PROSITE" id="PS50199"/>
    </source>
</evidence>
<dbReference type="GO" id="GO:0006508">
    <property type="term" value="P:proteolysis"/>
    <property type="evidence" value="ECO:0007669"/>
    <property type="project" value="UniProtKB-KW"/>
</dbReference>
<dbReference type="InterPro" id="IPR022684">
    <property type="entry name" value="Calpain_cysteine_protease"/>
</dbReference>
<dbReference type="PANTHER" id="PTHR10183">
    <property type="entry name" value="CALPAIN"/>
    <property type="match status" value="1"/>
</dbReference>
<evidence type="ECO:0000256" key="4">
    <source>
        <dbReference type="ARBA" id="ARBA00022771"/>
    </source>
</evidence>
<dbReference type="InterPro" id="IPR038765">
    <property type="entry name" value="Papain-like_cys_pep_sf"/>
</dbReference>
<evidence type="ECO:0000259" key="13">
    <source>
        <dbReference type="PROSITE" id="PS50203"/>
    </source>
</evidence>
<feature type="domain" description="RanBP2-type" evidence="12">
    <location>
        <begin position="203"/>
        <end position="233"/>
    </location>
</feature>
<comment type="caution">
    <text evidence="14">The sequence shown here is derived from an EMBL/GenBank/DDBJ whole genome shotgun (WGS) entry which is preliminary data.</text>
</comment>
<gene>
    <name evidence="14" type="primary">CAPN15</name>
    <name evidence="14" type="ORF">BLAG_LOCUS26055</name>
</gene>